<reference evidence="2 3" key="1">
    <citation type="submission" date="2015-08" db="EMBL/GenBank/DDBJ databases">
        <title>Next Generation Sequencing and Analysis of the Genome of Puccinia sorghi L Schw, the Causal Agent of Maize Common Rust.</title>
        <authorList>
            <person name="Rochi L."/>
            <person name="Burguener G."/>
            <person name="Darino M."/>
            <person name="Turjanski A."/>
            <person name="Kreff E."/>
            <person name="Dieguez M.J."/>
            <person name="Sacco F."/>
        </authorList>
    </citation>
    <scope>NUCLEOTIDE SEQUENCE [LARGE SCALE GENOMIC DNA]</scope>
    <source>
        <strain evidence="2 3">RO10H11247</strain>
    </source>
</reference>
<evidence type="ECO:0000313" key="3">
    <source>
        <dbReference type="Proteomes" id="UP000037035"/>
    </source>
</evidence>
<protein>
    <submittedName>
        <fullName evidence="2">Uncharacterized protein</fullName>
    </submittedName>
</protein>
<feature type="compositionally biased region" description="Basic and acidic residues" evidence="1">
    <location>
        <begin position="70"/>
        <end position="81"/>
    </location>
</feature>
<feature type="compositionally biased region" description="Polar residues" evidence="1">
    <location>
        <begin position="1"/>
        <end position="16"/>
    </location>
</feature>
<dbReference type="EMBL" id="LAVV01010386">
    <property type="protein sequence ID" value="KNZ49124.1"/>
    <property type="molecule type" value="Genomic_DNA"/>
</dbReference>
<feature type="region of interest" description="Disordered" evidence="1">
    <location>
        <begin position="128"/>
        <end position="183"/>
    </location>
</feature>
<dbReference type="AlphaFoldDB" id="A0A0L6UKR0"/>
<organism evidence="2 3">
    <name type="scientific">Puccinia sorghi</name>
    <dbReference type="NCBI Taxonomy" id="27349"/>
    <lineage>
        <taxon>Eukaryota</taxon>
        <taxon>Fungi</taxon>
        <taxon>Dikarya</taxon>
        <taxon>Basidiomycota</taxon>
        <taxon>Pucciniomycotina</taxon>
        <taxon>Pucciniomycetes</taxon>
        <taxon>Pucciniales</taxon>
        <taxon>Pucciniaceae</taxon>
        <taxon>Puccinia</taxon>
    </lineage>
</organism>
<feature type="compositionally biased region" description="Polar residues" evidence="1">
    <location>
        <begin position="152"/>
        <end position="167"/>
    </location>
</feature>
<evidence type="ECO:0000256" key="1">
    <source>
        <dbReference type="SAM" id="MobiDB-lite"/>
    </source>
</evidence>
<dbReference type="Proteomes" id="UP000037035">
    <property type="component" value="Unassembled WGS sequence"/>
</dbReference>
<sequence length="568" mass="62831">MELSTKTPIKTDTEPQQQDEDETISPWDTLPGPSASVDSLGSPRSLLSWHCSDLISIPNSSQSTGSEICSDDHNDNSDIERSSYPLPSRSTSRREQPVPDQSDGLHHPHPLTTELFAAITQHLVMPRLPMIPTPSNNSSRPVSPPARSSPVESITSTPPNPDHSTSRAAPHHPQRKSPRRLGSSSINHQITFSQQSSSIAHNPPKILVVGDAECAHALGALNAHLSLSSTMASCINRAGEILPDFKFSDPRTYNSLIHHIEAPFYRLKAILNPKACYRHHSSLPIPVRNDLLSLINGWIERECYLLLLVEVDSFPVPPARLEFIRTLSRLIPIIPFIPSSVSVPQAIDGHAILTRQLVANRVRHFTMPNPSGSSFPLPEREECLKRSSRFCLDWLAVEFASDSSRSIGPSISSEDELVRGVHRQVLGNEDTDEFEPDKISERVGRRVKRRAKNKVTRRAVKQGSRPGLDQTVPRLAVEKECQPWISTDALSLPSFAGLLRLSLRQVHRDCRLLVKSLVARLLHGSHFAPSPETHTNLDRHPIPQSRPPASPNHPAVSLRPPLHTSVAS</sequence>
<keyword evidence="3" id="KW-1185">Reference proteome</keyword>
<feature type="region of interest" description="Disordered" evidence="1">
    <location>
        <begin position="1"/>
        <end position="43"/>
    </location>
</feature>
<feature type="compositionally biased region" description="Basic residues" evidence="1">
    <location>
        <begin position="169"/>
        <end position="179"/>
    </location>
</feature>
<accession>A0A0L6UKR0</accession>
<feature type="compositionally biased region" description="Low complexity" evidence="1">
    <location>
        <begin position="133"/>
        <end position="151"/>
    </location>
</feature>
<comment type="caution">
    <text evidence="2">The sequence shown here is derived from an EMBL/GenBank/DDBJ whole genome shotgun (WGS) entry which is preliminary data.</text>
</comment>
<feature type="region of interest" description="Disordered" evidence="1">
    <location>
        <begin position="56"/>
        <end position="109"/>
    </location>
</feature>
<feature type="compositionally biased region" description="Polar residues" evidence="1">
    <location>
        <begin position="57"/>
        <end position="67"/>
    </location>
</feature>
<gene>
    <name evidence="2" type="ORF">VP01_519g3</name>
</gene>
<evidence type="ECO:0000313" key="2">
    <source>
        <dbReference type="EMBL" id="KNZ49124.1"/>
    </source>
</evidence>
<name>A0A0L6UKR0_9BASI</name>
<dbReference type="OrthoDB" id="2506844at2759"/>
<proteinExistence type="predicted"/>
<dbReference type="VEuPathDB" id="FungiDB:VP01_519g3"/>
<feature type="region of interest" description="Disordered" evidence="1">
    <location>
        <begin position="526"/>
        <end position="568"/>
    </location>
</feature>